<dbReference type="SMART" id="SM00182">
    <property type="entry name" value="CULLIN"/>
    <property type="match status" value="1"/>
</dbReference>
<comment type="similarity">
    <text evidence="6">Belongs to the cullin family.</text>
</comment>
<sequence>MERGQAPRIPVRLPHQLLTANAHVHSIPRILGARTVFWGPLASTPQKKHADLPSSQEPRLPFSPENPHATDQTRFDRSWHAVTSRIALPPSVAAEDSFGPLPSPQDADDDGLFMSALHDILDPAGRLPLATHTEDILSWHTQQVRLHFVNHVVPLLSICDSHADQTQVLLGSTRTLEAAHRQYAFGMSLVLRGMEHGDADTALSKFRRDLHAIVGNSVSNPLMAALRSVLGRLMATVLGIYGAPKAQPRGAHDSPEVEEARREVLQLVESLYKIGLAGERFQILFAEILNELMITYLYKLFAGVWEKRTDPYAVHPRPRCVEQLMAWIEERYARLAVEVANQLGNVQVSWTDVEKWKEIAIGRLAALRITELFDIVMNWPDSEGAVEDLRYAVTTPRRRLQLTDAFSSALQRRLLHPGRSTLDILRTYISMIRTFQKLDHSRVLLDRVAYSLQLYLCTREDTVRIIVTSLLSSPKETLSEARKVKLVELAELLHDPNQSRSERQDDEWDDLNVIGTLIGALGSPEVFIKEFQNIIGERLLSDQVGFEQEVVVLDLLKKRFGESLLQACDVMIKDIQDSKRLDGVIHRGAVNHPDKVKHEWAIHTKILSRLYWPDMGEEPFVVPEDIVDMQKMYETIFQHLKPTRTLKWLNHLGQAKVELELEDRTISEEVQTYEAAVISAFSEHAVSGRSPSWTFEDLWMHLQMDEDLLAAALRFWEKKQVLRKLPSDEYVGAKGANAAASTPRKAKKPSGISEKEKEKRQVYWQFIVGMLTNSSPAMPLGQIAMMMKMLIADGFPWSNEELQEFLGDKIADGELELAGGKYKLIKK</sequence>
<keyword evidence="5" id="KW-0131">Cell cycle</keyword>
<evidence type="ECO:0000259" key="8">
    <source>
        <dbReference type="PROSITE" id="PS50069"/>
    </source>
</evidence>
<evidence type="ECO:0000313" key="10">
    <source>
        <dbReference type="Proteomes" id="UP001433268"/>
    </source>
</evidence>
<dbReference type="Pfam" id="PF25773">
    <property type="entry name" value="TPR_ANAPC2"/>
    <property type="match status" value="1"/>
</dbReference>
<dbReference type="PROSITE" id="PS50069">
    <property type="entry name" value="CULLIN_2"/>
    <property type="match status" value="1"/>
</dbReference>
<dbReference type="SUPFAM" id="SSF46785">
    <property type="entry name" value="Winged helix' DNA-binding domain"/>
    <property type="match status" value="1"/>
</dbReference>
<dbReference type="InterPro" id="IPR036390">
    <property type="entry name" value="WH_DNA-bd_sf"/>
</dbReference>
<dbReference type="InterPro" id="IPR016158">
    <property type="entry name" value="Cullin_homology"/>
</dbReference>
<organism evidence="9 10">
    <name type="scientific">Apiospora hydei</name>
    <dbReference type="NCBI Taxonomy" id="1337664"/>
    <lineage>
        <taxon>Eukaryota</taxon>
        <taxon>Fungi</taxon>
        <taxon>Dikarya</taxon>
        <taxon>Ascomycota</taxon>
        <taxon>Pezizomycotina</taxon>
        <taxon>Sordariomycetes</taxon>
        <taxon>Xylariomycetidae</taxon>
        <taxon>Amphisphaeriales</taxon>
        <taxon>Apiosporaceae</taxon>
        <taxon>Apiospora</taxon>
    </lineage>
</organism>
<dbReference type="Gene3D" id="1.20.1310.10">
    <property type="entry name" value="Cullin Repeats"/>
    <property type="match status" value="1"/>
</dbReference>
<gene>
    <name evidence="9" type="ORF">PG997_004131</name>
</gene>
<dbReference type="SUPFAM" id="SSF75632">
    <property type="entry name" value="Cullin homology domain"/>
    <property type="match status" value="1"/>
</dbReference>
<accession>A0ABR1X1C8</accession>
<dbReference type="Gene3D" id="3.30.230.130">
    <property type="entry name" value="Cullin, Chain C, Domain 2"/>
    <property type="match status" value="1"/>
</dbReference>
<keyword evidence="4" id="KW-0833">Ubl conjugation pathway</keyword>
<keyword evidence="2" id="KW-0132">Cell division</keyword>
<comment type="caution">
    <text evidence="9">The sequence shown here is derived from an EMBL/GenBank/DDBJ whole genome shotgun (WGS) entry which is preliminary data.</text>
</comment>
<feature type="region of interest" description="Disordered" evidence="7">
    <location>
        <begin position="44"/>
        <end position="74"/>
    </location>
</feature>
<reference evidence="9 10" key="1">
    <citation type="submission" date="2023-01" db="EMBL/GenBank/DDBJ databases">
        <title>Analysis of 21 Apiospora genomes using comparative genomics revels a genus with tremendous synthesis potential of carbohydrate active enzymes and secondary metabolites.</title>
        <authorList>
            <person name="Sorensen T."/>
        </authorList>
    </citation>
    <scope>NUCLEOTIDE SEQUENCE [LARGE SCALE GENOMIC DNA]</scope>
    <source>
        <strain evidence="9 10">CBS 114990</strain>
    </source>
</reference>
<dbReference type="InterPro" id="IPR059120">
    <property type="entry name" value="Cullin-like_AB"/>
</dbReference>
<dbReference type="Gene3D" id="1.10.10.10">
    <property type="entry name" value="Winged helix-like DNA-binding domain superfamily/Winged helix DNA-binding domain"/>
    <property type="match status" value="1"/>
</dbReference>
<evidence type="ECO:0000256" key="3">
    <source>
        <dbReference type="ARBA" id="ARBA00022776"/>
    </source>
</evidence>
<name>A0ABR1X1C8_9PEZI</name>
<keyword evidence="3" id="KW-0498">Mitosis</keyword>
<protein>
    <recommendedName>
        <fullName evidence="1">Anaphase-promoting complex subunit 2</fullName>
    </recommendedName>
</protein>
<dbReference type="InterPro" id="IPR044554">
    <property type="entry name" value="ANAPC2"/>
</dbReference>
<evidence type="ECO:0000256" key="7">
    <source>
        <dbReference type="SAM" id="MobiDB-lite"/>
    </source>
</evidence>
<dbReference type="InterPro" id="IPR057975">
    <property type="entry name" value="TPR_ANAPC2"/>
</dbReference>
<evidence type="ECO:0000256" key="6">
    <source>
        <dbReference type="PROSITE-ProRule" id="PRU00330"/>
    </source>
</evidence>
<dbReference type="PANTHER" id="PTHR45957:SF1">
    <property type="entry name" value="ANAPHASE-PROMOTING COMPLEX SUBUNIT 2"/>
    <property type="match status" value="1"/>
</dbReference>
<dbReference type="InterPro" id="IPR036317">
    <property type="entry name" value="Cullin_homology_sf"/>
</dbReference>
<evidence type="ECO:0000313" key="9">
    <source>
        <dbReference type="EMBL" id="KAK8089170.1"/>
    </source>
</evidence>
<dbReference type="RefSeq" id="XP_066672064.1">
    <property type="nucleotide sequence ID" value="XM_066808446.1"/>
</dbReference>
<dbReference type="GeneID" id="92041506"/>
<dbReference type="InterPro" id="IPR014786">
    <property type="entry name" value="ANAPC2_C"/>
</dbReference>
<dbReference type="Pfam" id="PF08672">
    <property type="entry name" value="ANAPC2"/>
    <property type="match status" value="1"/>
</dbReference>
<dbReference type="EMBL" id="JAQQWN010000004">
    <property type="protein sequence ID" value="KAK8089170.1"/>
    <property type="molecule type" value="Genomic_DNA"/>
</dbReference>
<evidence type="ECO:0000256" key="4">
    <source>
        <dbReference type="ARBA" id="ARBA00022786"/>
    </source>
</evidence>
<feature type="domain" description="Cullin family profile" evidence="8">
    <location>
        <begin position="491"/>
        <end position="717"/>
    </location>
</feature>
<evidence type="ECO:0000256" key="2">
    <source>
        <dbReference type="ARBA" id="ARBA00022618"/>
    </source>
</evidence>
<dbReference type="PANTHER" id="PTHR45957">
    <property type="entry name" value="ANAPHASE-PROMOTING COMPLEX SUBUNIT 2"/>
    <property type="match status" value="1"/>
</dbReference>
<dbReference type="SMART" id="SM01013">
    <property type="entry name" value="APC2"/>
    <property type="match status" value="1"/>
</dbReference>
<dbReference type="Proteomes" id="UP001433268">
    <property type="component" value="Unassembled WGS sequence"/>
</dbReference>
<evidence type="ECO:0000256" key="1">
    <source>
        <dbReference type="ARBA" id="ARBA00016068"/>
    </source>
</evidence>
<dbReference type="Pfam" id="PF26557">
    <property type="entry name" value="Cullin_AB"/>
    <property type="match status" value="1"/>
</dbReference>
<evidence type="ECO:0000256" key="5">
    <source>
        <dbReference type="ARBA" id="ARBA00023306"/>
    </source>
</evidence>
<dbReference type="InterPro" id="IPR036388">
    <property type="entry name" value="WH-like_DNA-bd_sf"/>
</dbReference>
<proteinExistence type="inferred from homology"/>
<keyword evidence="10" id="KW-1185">Reference proteome</keyword>